<accession>A0A3M8K7P4</accession>
<keyword evidence="1" id="KW-0812">Transmembrane</keyword>
<sequence>MSSGHDSLTFMSLPEDSVEKRQEQIDKSFESTVSDIKWLRVQRRLAVTDADRATVSALMKKISQNLDNRAEGNPLVSVISGFAVIIVGLLAGYFIYLLADAMWMWLNS</sequence>
<evidence type="ECO:0000313" key="3">
    <source>
        <dbReference type="Proteomes" id="UP000266975"/>
    </source>
</evidence>
<name>A0A3M8K7P4_9CORY</name>
<gene>
    <name evidence="2" type="ORF">C5L39_05560</name>
</gene>
<evidence type="ECO:0000313" key="2">
    <source>
        <dbReference type="EMBL" id="RNE48775.1"/>
    </source>
</evidence>
<reference evidence="2 3" key="1">
    <citation type="submission" date="2018-02" db="EMBL/GenBank/DDBJ databases">
        <title>Corynebacterium alimpuense sp. nov., a marine obligate actinomycete isolated from sediments of Valparaiso bay, Chile.</title>
        <authorList>
            <person name="Claverias F."/>
            <person name="Gonzales-Siles L."/>
            <person name="Salva-Serra F."/>
            <person name="Inganaes E."/>
            <person name="Molin K."/>
            <person name="Cumsille A."/>
            <person name="Undabarrena A."/>
            <person name="Couve E."/>
            <person name="Moore E.R.B."/>
            <person name="Gomila M."/>
            <person name="Camara B."/>
        </authorList>
    </citation>
    <scope>NUCLEOTIDE SEQUENCE [LARGE SCALE GENOMIC DNA]</scope>
    <source>
        <strain evidence="2 3">CCUG 69366</strain>
    </source>
</reference>
<comment type="caution">
    <text evidence="2">The sequence shown here is derived from an EMBL/GenBank/DDBJ whole genome shotgun (WGS) entry which is preliminary data.</text>
</comment>
<proteinExistence type="predicted"/>
<keyword evidence="1" id="KW-1133">Transmembrane helix</keyword>
<feature type="transmembrane region" description="Helical" evidence="1">
    <location>
        <begin position="75"/>
        <end position="99"/>
    </location>
</feature>
<keyword evidence="1" id="KW-0472">Membrane</keyword>
<dbReference type="EMBL" id="PTJO01000004">
    <property type="protein sequence ID" value="RNE48775.1"/>
    <property type="molecule type" value="Genomic_DNA"/>
</dbReference>
<evidence type="ECO:0000256" key="1">
    <source>
        <dbReference type="SAM" id="Phobius"/>
    </source>
</evidence>
<keyword evidence="3" id="KW-1185">Reference proteome</keyword>
<dbReference type="AlphaFoldDB" id="A0A3M8K7P4"/>
<organism evidence="2 3">
    <name type="scientific">Corynebacterium alimapuense</name>
    <dbReference type="NCBI Taxonomy" id="1576874"/>
    <lineage>
        <taxon>Bacteria</taxon>
        <taxon>Bacillati</taxon>
        <taxon>Actinomycetota</taxon>
        <taxon>Actinomycetes</taxon>
        <taxon>Mycobacteriales</taxon>
        <taxon>Corynebacteriaceae</taxon>
        <taxon>Corynebacterium</taxon>
    </lineage>
</organism>
<protein>
    <submittedName>
        <fullName evidence="2">Uncharacterized protein</fullName>
    </submittedName>
</protein>
<dbReference type="Proteomes" id="UP000266975">
    <property type="component" value="Unassembled WGS sequence"/>
</dbReference>